<comment type="caution">
    <text evidence="2">The sequence shown here is derived from an EMBL/GenBank/DDBJ whole genome shotgun (WGS) entry which is preliminary data.</text>
</comment>
<evidence type="ECO:0000256" key="1">
    <source>
        <dbReference type="SAM" id="MobiDB-lite"/>
    </source>
</evidence>
<evidence type="ECO:0000313" key="3">
    <source>
        <dbReference type="Proteomes" id="UP000823749"/>
    </source>
</evidence>
<feature type="compositionally biased region" description="Basic and acidic residues" evidence="1">
    <location>
        <begin position="153"/>
        <end position="167"/>
    </location>
</feature>
<accession>A0AAV6K676</accession>
<dbReference type="EMBL" id="JACTNZ010000005">
    <property type="protein sequence ID" value="KAG5547935.1"/>
    <property type="molecule type" value="Genomic_DNA"/>
</dbReference>
<feature type="region of interest" description="Disordered" evidence="1">
    <location>
        <begin position="114"/>
        <end position="167"/>
    </location>
</feature>
<name>A0AAV6K676_9ERIC</name>
<gene>
    <name evidence="2" type="ORF">RHGRI_013573</name>
</gene>
<dbReference type="Proteomes" id="UP000823749">
    <property type="component" value="Chromosome 5"/>
</dbReference>
<evidence type="ECO:0000313" key="2">
    <source>
        <dbReference type="EMBL" id="KAG5547935.1"/>
    </source>
</evidence>
<dbReference type="AlphaFoldDB" id="A0AAV6K676"/>
<reference evidence="2" key="1">
    <citation type="submission" date="2020-08" db="EMBL/GenBank/DDBJ databases">
        <title>Plant Genome Project.</title>
        <authorList>
            <person name="Zhang R.-G."/>
        </authorList>
    </citation>
    <scope>NUCLEOTIDE SEQUENCE</scope>
    <source>
        <strain evidence="2">WSP0</strain>
        <tissue evidence="2">Leaf</tissue>
    </source>
</reference>
<feature type="compositionally biased region" description="Acidic residues" evidence="1">
    <location>
        <begin position="132"/>
        <end position="147"/>
    </location>
</feature>
<proteinExistence type="predicted"/>
<protein>
    <submittedName>
        <fullName evidence="2">Uncharacterized protein</fullName>
    </submittedName>
</protein>
<organism evidence="2 3">
    <name type="scientific">Rhododendron griersonianum</name>
    <dbReference type="NCBI Taxonomy" id="479676"/>
    <lineage>
        <taxon>Eukaryota</taxon>
        <taxon>Viridiplantae</taxon>
        <taxon>Streptophyta</taxon>
        <taxon>Embryophyta</taxon>
        <taxon>Tracheophyta</taxon>
        <taxon>Spermatophyta</taxon>
        <taxon>Magnoliopsida</taxon>
        <taxon>eudicotyledons</taxon>
        <taxon>Gunneridae</taxon>
        <taxon>Pentapetalae</taxon>
        <taxon>asterids</taxon>
        <taxon>Ericales</taxon>
        <taxon>Ericaceae</taxon>
        <taxon>Ericoideae</taxon>
        <taxon>Rhodoreae</taxon>
        <taxon>Rhododendron</taxon>
    </lineage>
</organism>
<sequence length="167" mass="17871">MLGTPLLMTAGLGADEGALLEVELEESMVEAVEERLYWVELAGINGLPERHSLEWVSVTNGDEDQSLCQDFWDWKSKSTIDGLIAGLTATTRGVMPNIASSPCCLPPIHAQPLGGWKEAGNSQGEGKRGGDEDGTADDEERDGEGEAAEGSAEEARRMFDRGGYGDK</sequence>
<keyword evidence="3" id="KW-1185">Reference proteome</keyword>